<dbReference type="InterPro" id="IPR009056">
    <property type="entry name" value="Cyt_c-like_dom"/>
</dbReference>
<name>A0ABM8Q1E1_9BACT</name>
<protein>
    <recommendedName>
        <fullName evidence="5">Cytochrome c domain-containing protein</fullName>
    </recommendedName>
</protein>
<reference evidence="6 7" key="1">
    <citation type="submission" date="2020-11" db="EMBL/GenBank/DDBJ databases">
        <authorList>
            <person name="Peeters C."/>
        </authorList>
    </citation>
    <scope>NUCLEOTIDE SEQUENCE [LARGE SCALE GENOMIC DNA]</scope>
    <source>
        <strain evidence="6 7">LMG 8286</strain>
    </source>
</reference>
<feature type="domain" description="Cytochrome c" evidence="5">
    <location>
        <begin position="20"/>
        <end position="113"/>
    </location>
</feature>
<evidence type="ECO:0000313" key="7">
    <source>
        <dbReference type="Proteomes" id="UP000789359"/>
    </source>
</evidence>
<comment type="caution">
    <text evidence="6">The sequence shown here is derived from an EMBL/GenBank/DDBJ whole genome shotgun (WGS) entry which is preliminary data.</text>
</comment>
<evidence type="ECO:0000259" key="5">
    <source>
        <dbReference type="PROSITE" id="PS51007"/>
    </source>
</evidence>
<keyword evidence="1 4" id="KW-0349">Heme</keyword>
<dbReference type="SUPFAM" id="SSF46626">
    <property type="entry name" value="Cytochrome c"/>
    <property type="match status" value="1"/>
</dbReference>
<dbReference type="Pfam" id="PF00034">
    <property type="entry name" value="Cytochrom_C"/>
    <property type="match status" value="1"/>
</dbReference>
<sequence length="123" mass="14067">MRAIFLLILPFLMFGADFITKKEHASMLYKNPRGIGCNKCHGENGEGLLISKYKDKNKKTKEIIDKELVSPPINNLTIERFKNGLENPKSVMPSYFLTDEEIVLLYDYVSSLKDKKPKKGAKK</sequence>
<accession>A0ABM8Q1E1</accession>
<dbReference type="InterPro" id="IPR036909">
    <property type="entry name" value="Cyt_c-like_dom_sf"/>
</dbReference>
<keyword evidence="3 4" id="KW-0408">Iron</keyword>
<evidence type="ECO:0000313" key="6">
    <source>
        <dbReference type="EMBL" id="CAD7286587.1"/>
    </source>
</evidence>
<keyword evidence="7" id="KW-1185">Reference proteome</keyword>
<keyword evidence="2 4" id="KW-0479">Metal-binding</keyword>
<proteinExistence type="predicted"/>
<dbReference type="RefSeq" id="WP_230056206.1">
    <property type="nucleotide sequence ID" value="NZ_CAJHOE010000001.1"/>
</dbReference>
<dbReference type="PROSITE" id="PS51007">
    <property type="entry name" value="CYTC"/>
    <property type="match status" value="1"/>
</dbReference>
<gene>
    <name evidence="6" type="ORF">LMG8286_00420</name>
</gene>
<evidence type="ECO:0000256" key="1">
    <source>
        <dbReference type="ARBA" id="ARBA00022617"/>
    </source>
</evidence>
<dbReference type="Proteomes" id="UP000789359">
    <property type="component" value="Unassembled WGS sequence"/>
</dbReference>
<evidence type="ECO:0000256" key="2">
    <source>
        <dbReference type="ARBA" id="ARBA00022723"/>
    </source>
</evidence>
<dbReference type="Gene3D" id="1.10.760.10">
    <property type="entry name" value="Cytochrome c-like domain"/>
    <property type="match status" value="1"/>
</dbReference>
<dbReference type="EMBL" id="CAJHOE010000001">
    <property type="protein sequence ID" value="CAD7286587.1"/>
    <property type="molecule type" value="Genomic_DNA"/>
</dbReference>
<evidence type="ECO:0000256" key="3">
    <source>
        <dbReference type="ARBA" id="ARBA00023004"/>
    </source>
</evidence>
<evidence type="ECO:0000256" key="4">
    <source>
        <dbReference type="PROSITE-ProRule" id="PRU00433"/>
    </source>
</evidence>
<organism evidence="6 7">
    <name type="scientific">Campylobacter suis</name>
    <dbReference type="NCBI Taxonomy" id="2790657"/>
    <lineage>
        <taxon>Bacteria</taxon>
        <taxon>Pseudomonadati</taxon>
        <taxon>Campylobacterota</taxon>
        <taxon>Epsilonproteobacteria</taxon>
        <taxon>Campylobacterales</taxon>
        <taxon>Campylobacteraceae</taxon>
        <taxon>Campylobacter</taxon>
    </lineage>
</organism>